<dbReference type="EMBL" id="CM034387">
    <property type="protein sequence ID" value="KAJ0184214.1"/>
    <property type="molecule type" value="Genomic_DNA"/>
</dbReference>
<dbReference type="Proteomes" id="UP000824533">
    <property type="component" value="Linkage Group LG01"/>
</dbReference>
<organism evidence="1 2">
    <name type="scientific">Dendrolimus kikuchii</name>
    <dbReference type="NCBI Taxonomy" id="765133"/>
    <lineage>
        <taxon>Eukaryota</taxon>
        <taxon>Metazoa</taxon>
        <taxon>Ecdysozoa</taxon>
        <taxon>Arthropoda</taxon>
        <taxon>Hexapoda</taxon>
        <taxon>Insecta</taxon>
        <taxon>Pterygota</taxon>
        <taxon>Neoptera</taxon>
        <taxon>Endopterygota</taxon>
        <taxon>Lepidoptera</taxon>
        <taxon>Glossata</taxon>
        <taxon>Ditrysia</taxon>
        <taxon>Bombycoidea</taxon>
        <taxon>Lasiocampidae</taxon>
        <taxon>Dendrolimus</taxon>
    </lineage>
</organism>
<evidence type="ECO:0000313" key="1">
    <source>
        <dbReference type="EMBL" id="KAJ0184214.1"/>
    </source>
</evidence>
<protein>
    <submittedName>
        <fullName evidence="1">Uncharacterized protein</fullName>
    </submittedName>
</protein>
<reference evidence="1 2" key="1">
    <citation type="journal article" date="2021" name="Front. Genet.">
        <title>Chromosome-Level Genome Assembly Reveals Significant Gene Expansion in the Toll and IMD Signaling Pathways of Dendrolimus kikuchii.</title>
        <authorList>
            <person name="Zhou J."/>
            <person name="Wu P."/>
            <person name="Xiong Z."/>
            <person name="Liu N."/>
            <person name="Zhao N."/>
            <person name="Ji M."/>
            <person name="Qiu Y."/>
            <person name="Yang B."/>
        </authorList>
    </citation>
    <scope>NUCLEOTIDE SEQUENCE [LARGE SCALE GENOMIC DNA]</scope>
    <source>
        <strain evidence="1">Ann1</strain>
    </source>
</reference>
<gene>
    <name evidence="1" type="ORF">K1T71_000637</name>
</gene>
<keyword evidence="2" id="KW-1185">Reference proteome</keyword>
<proteinExistence type="predicted"/>
<evidence type="ECO:0000313" key="2">
    <source>
        <dbReference type="Proteomes" id="UP000824533"/>
    </source>
</evidence>
<comment type="caution">
    <text evidence="1">The sequence shown here is derived from an EMBL/GenBank/DDBJ whole genome shotgun (WGS) entry which is preliminary data.</text>
</comment>
<sequence>MCIYPGEEFFIVSSGRCDQYHARRQSDNTPQLNKTVNVDNKKEMIENRTLWPGDQLANSTRKPPLRSQDTFSPLYDLDTAYDYHLCPHSCPDIYKPECVSANRGTGKYFKFFTFVNHCVGDMYYCKHYEEFAPPDDESEDVQSSPLGWSYCGASRYVQFAGFAEAASSMGHYGWLAGNHRYSHIMEPHQQIPGYGKK</sequence>
<accession>A0ACC1DJR9</accession>
<name>A0ACC1DJR9_9NEOP</name>